<protein>
    <submittedName>
        <fullName evidence="2">Uncharacterized protein</fullName>
    </submittedName>
</protein>
<dbReference type="EMBL" id="JBGFUD010002216">
    <property type="protein sequence ID" value="MFH4977330.1"/>
    <property type="molecule type" value="Genomic_DNA"/>
</dbReference>
<accession>A0ABD6EBB4</accession>
<proteinExistence type="predicted"/>
<keyword evidence="1" id="KW-1133">Transmembrane helix</keyword>
<dbReference type="Proteomes" id="UP001608902">
    <property type="component" value="Unassembled WGS sequence"/>
</dbReference>
<dbReference type="AlphaFoldDB" id="A0ABD6EBB4"/>
<evidence type="ECO:0000313" key="2">
    <source>
        <dbReference type="EMBL" id="MFH4977330.1"/>
    </source>
</evidence>
<evidence type="ECO:0000313" key="3">
    <source>
        <dbReference type="Proteomes" id="UP001608902"/>
    </source>
</evidence>
<gene>
    <name evidence="2" type="ORF">AB6A40_004039</name>
</gene>
<comment type="caution">
    <text evidence="2">The sequence shown here is derived from an EMBL/GenBank/DDBJ whole genome shotgun (WGS) entry which is preliminary data.</text>
</comment>
<sequence>MDTRLTSGSSLLLIYTFHIFVNYFLIKTCLCYTPQLMNDQDYDYLDGSPEEDDLADTTARWKDEVETSPTPMRHGKRRNCTTDTAIIDALLNGTGYNKFRVPDGVRGVDVAVEFWLQAITAINEITNDFEVSNIYVS</sequence>
<keyword evidence="1" id="KW-0812">Transmembrane</keyword>
<feature type="transmembrane region" description="Helical" evidence="1">
    <location>
        <begin position="12"/>
        <end position="32"/>
    </location>
</feature>
<keyword evidence="1" id="KW-0472">Membrane</keyword>
<name>A0ABD6EBB4_9BILA</name>
<keyword evidence="3" id="KW-1185">Reference proteome</keyword>
<evidence type="ECO:0000256" key="1">
    <source>
        <dbReference type="SAM" id="Phobius"/>
    </source>
</evidence>
<organism evidence="2 3">
    <name type="scientific">Gnathostoma spinigerum</name>
    <dbReference type="NCBI Taxonomy" id="75299"/>
    <lineage>
        <taxon>Eukaryota</taxon>
        <taxon>Metazoa</taxon>
        <taxon>Ecdysozoa</taxon>
        <taxon>Nematoda</taxon>
        <taxon>Chromadorea</taxon>
        <taxon>Rhabditida</taxon>
        <taxon>Spirurina</taxon>
        <taxon>Gnathostomatomorpha</taxon>
        <taxon>Gnathostomatoidea</taxon>
        <taxon>Gnathostomatidae</taxon>
        <taxon>Gnathostoma</taxon>
    </lineage>
</organism>
<reference evidence="2 3" key="1">
    <citation type="submission" date="2024-08" db="EMBL/GenBank/DDBJ databases">
        <title>Gnathostoma spinigerum genome.</title>
        <authorList>
            <person name="Gonzalez-Bertolin B."/>
            <person name="Monzon S."/>
            <person name="Zaballos A."/>
            <person name="Jimenez P."/>
            <person name="Dekumyoy P."/>
            <person name="Varona S."/>
            <person name="Cuesta I."/>
            <person name="Sumanam S."/>
            <person name="Adisakwattana P."/>
            <person name="Gasser R.B."/>
            <person name="Hernandez-Gonzalez A."/>
            <person name="Young N.D."/>
            <person name="Perteguer M.J."/>
        </authorList>
    </citation>
    <scope>NUCLEOTIDE SEQUENCE [LARGE SCALE GENOMIC DNA]</scope>
    <source>
        <strain evidence="2">AL3</strain>
        <tissue evidence="2">Liver</tissue>
    </source>
</reference>